<name>A0A7W7ZLC6_9BACT</name>
<reference evidence="1 2" key="1">
    <citation type="submission" date="2020-08" db="EMBL/GenBank/DDBJ databases">
        <title>Genomic Encyclopedia of Type Strains, Phase IV (KMG-V): Genome sequencing to study the core and pangenomes of soil and plant-associated prokaryotes.</title>
        <authorList>
            <person name="Whitman W."/>
        </authorList>
    </citation>
    <scope>NUCLEOTIDE SEQUENCE [LARGE SCALE GENOMIC DNA]</scope>
    <source>
        <strain evidence="1 2">X5P3</strain>
    </source>
</reference>
<protein>
    <recommendedName>
        <fullName evidence="3">DUF2891 domain-containing protein</fullName>
    </recommendedName>
</protein>
<dbReference type="AlphaFoldDB" id="A0A7W7ZLC6"/>
<dbReference type="Proteomes" id="UP000584867">
    <property type="component" value="Unassembled WGS sequence"/>
</dbReference>
<dbReference type="RefSeq" id="WP_184252553.1">
    <property type="nucleotide sequence ID" value="NZ_JACHIO010000001.1"/>
</dbReference>
<proteinExistence type="predicted"/>
<comment type="caution">
    <text evidence="1">The sequence shown here is derived from an EMBL/GenBank/DDBJ whole genome shotgun (WGS) entry which is preliminary data.</text>
</comment>
<dbReference type="InterPro" id="IPR021365">
    <property type="entry name" value="DUF2891"/>
</dbReference>
<organism evidence="1 2">
    <name type="scientific">Granulicella mallensis</name>
    <dbReference type="NCBI Taxonomy" id="940614"/>
    <lineage>
        <taxon>Bacteria</taxon>
        <taxon>Pseudomonadati</taxon>
        <taxon>Acidobacteriota</taxon>
        <taxon>Terriglobia</taxon>
        <taxon>Terriglobales</taxon>
        <taxon>Acidobacteriaceae</taxon>
        <taxon>Granulicella</taxon>
    </lineage>
</organism>
<accession>A0A7W7ZLC6</accession>
<sequence>MRILWTVSIMLCFTGVHSLLAQRSDTAKIADYLKSLPAVNPPEYGEVQRLSLAANPIGCEDHPHAPRLGVATDTRQAYLWQPQGAQQILEDYDKHRAFYGCLDWHSAVNSTWMMVSLIKADPTIEVAPAIRLELETHIQKSNIDGEIAYFKALKGREADFEKPYGYAWLLKLYGEAKTWDDPEGKRVATTLEPLAKWMTEQYITYLRSLNYPIRVGLHPNTALDMNFVLDYTTETRDTATQAVIHDTALRLFGNDQNCATESEPVFGTFASPCLAEAALMGRILDPSAYSKWLDTFLPPVYSDLFQGYVKEIDAMHGDNLDRSGTDEEGLPNAHLVGLNYQRAADFEMIANGLPKDDPRVAVYRRFANISAKEGYTKIGTAGYLGTHWIATYALMYENLVNGPVAPPETVRAEVRKK</sequence>
<dbReference type="Pfam" id="PF11199">
    <property type="entry name" value="DUF2891"/>
    <property type="match status" value="1"/>
</dbReference>
<evidence type="ECO:0008006" key="3">
    <source>
        <dbReference type="Google" id="ProtNLM"/>
    </source>
</evidence>
<gene>
    <name evidence="1" type="ORF">HDF15_000374</name>
</gene>
<evidence type="ECO:0000313" key="2">
    <source>
        <dbReference type="Proteomes" id="UP000584867"/>
    </source>
</evidence>
<evidence type="ECO:0000313" key="1">
    <source>
        <dbReference type="EMBL" id="MBB5062049.1"/>
    </source>
</evidence>
<dbReference type="EMBL" id="JACHIO010000001">
    <property type="protein sequence ID" value="MBB5062049.1"/>
    <property type="molecule type" value="Genomic_DNA"/>
</dbReference>